<evidence type="ECO:0000256" key="3">
    <source>
        <dbReference type="ARBA" id="ARBA00022475"/>
    </source>
</evidence>
<feature type="transmembrane region" description="Helical" evidence="7">
    <location>
        <begin position="242"/>
        <end position="265"/>
    </location>
</feature>
<gene>
    <name evidence="9" type="ORF">GOHSU_15_00200</name>
</gene>
<accession>L7LAI5</accession>
<feature type="transmembrane region" description="Helical" evidence="7">
    <location>
        <begin position="97"/>
        <end position="119"/>
    </location>
</feature>
<feature type="transmembrane region" description="Helical" evidence="7">
    <location>
        <begin position="365"/>
        <end position="388"/>
    </location>
</feature>
<dbReference type="InterPro" id="IPR036259">
    <property type="entry name" value="MFS_trans_sf"/>
</dbReference>
<evidence type="ECO:0000313" key="9">
    <source>
        <dbReference type="EMBL" id="GAC57028.1"/>
    </source>
</evidence>
<keyword evidence="3" id="KW-1003">Cell membrane</keyword>
<evidence type="ECO:0000259" key="8">
    <source>
        <dbReference type="PROSITE" id="PS50850"/>
    </source>
</evidence>
<dbReference type="AlphaFoldDB" id="L7LAI5"/>
<dbReference type="Proteomes" id="UP000053405">
    <property type="component" value="Unassembled WGS sequence"/>
</dbReference>
<feature type="domain" description="Major facilitator superfamily (MFS) profile" evidence="8">
    <location>
        <begin position="1"/>
        <end position="392"/>
    </location>
</feature>
<evidence type="ECO:0000256" key="6">
    <source>
        <dbReference type="ARBA" id="ARBA00023136"/>
    </source>
</evidence>
<evidence type="ECO:0000256" key="4">
    <source>
        <dbReference type="ARBA" id="ARBA00022692"/>
    </source>
</evidence>
<protein>
    <submittedName>
        <fullName evidence="9">Putative major facilitator superfamily transporter</fullName>
    </submittedName>
</protein>
<name>L7LAI5_9ACTN</name>
<comment type="subcellular location">
    <subcellularLocation>
        <location evidence="1">Cell membrane</location>
        <topology evidence="1">Multi-pass membrane protein</topology>
    </subcellularLocation>
</comment>
<dbReference type="GO" id="GO:0022857">
    <property type="term" value="F:transmembrane transporter activity"/>
    <property type="evidence" value="ECO:0007669"/>
    <property type="project" value="InterPro"/>
</dbReference>
<feature type="transmembrane region" description="Helical" evidence="7">
    <location>
        <begin position="139"/>
        <end position="159"/>
    </location>
</feature>
<dbReference type="InterPro" id="IPR050171">
    <property type="entry name" value="MFS_Transporters"/>
</dbReference>
<evidence type="ECO:0000256" key="5">
    <source>
        <dbReference type="ARBA" id="ARBA00022989"/>
    </source>
</evidence>
<comment type="caution">
    <text evidence="9">The sequence shown here is derived from an EMBL/GenBank/DDBJ whole genome shotgun (WGS) entry which is preliminary data.</text>
</comment>
<evidence type="ECO:0000256" key="2">
    <source>
        <dbReference type="ARBA" id="ARBA00022448"/>
    </source>
</evidence>
<dbReference type="InterPro" id="IPR011701">
    <property type="entry name" value="MFS"/>
</dbReference>
<feature type="transmembrane region" description="Helical" evidence="7">
    <location>
        <begin position="277"/>
        <end position="299"/>
    </location>
</feature>
<keyword evidence="4 7" id="KW-0812">Transmembrane</keyword>
<feature type="transmembrane region" description="Helical" evidence="7">
    <location>
        <begin position="305"/>
        <end position="325"/>
    </location>
</feature>
<feature type="transmembrane region" description="Helical" evidence="7">
    <location>
        <begin position="72"/>
        <end position="91"/>
    </location>
</feature>
<sequence length="416" mass="43110">MSRLRGWSAVALAVFTAAWGGNEFTPLLVMYRQTDHVSGVVVDALLFTYVLGIVPALLVGGPLSDRFGRRPLMLPAPLFAALGSALLAAGANSVPLLAIGRVCSGIAIGLAMAVGGSWIKELSDRDGAGVTAGARRAALSLTAGFGLGAGVAALLAQWAPWPNQLAYLINIAMSTVAFVLLLPIPETQTGTREGRLRDDLSIPSVRKPAFWLQVAPAAPWVFGTCAVAYAVIPALLTPHTDGWQIVFAGICCVVGLTAGFFVQTLGRRIDRPGSPRAMVVALVLVAVGMLLAAYSAQILTIPMGLIAAAVLGTGYGMTLISGLLATQRLAGPNDLAGLTAVFYGLTYLGFASPAILSWLHQSYGFGYPAMLTFGAVVALVGLVVVLLAPRRAPVAAPLGSGRFHEEDVLERAPASS</sequence>
<feature type="transmembrane region" description="Helical" evidence="7">
    <location>
        <begin position="337"/>
        <end position="359"/>
    </location>
</feature>
<keyword evidence="10" id="KW-1185">Reference proteome</keyword>
<dbReference type="EMBL" id="BANT01000015">
    <property type="protein sequence ID" value="GAC57028.1"/>
    <property type="molecule type" value="Genomic_DNA"/>
</dbReference>
<evidence type="ECO:0000313" key="10">
    <source>
        <dbReference type="Proteomes" id="UP000053405"/>
    </source>
</evidence>
<dbReference type="PROSITE" id="PS00216">
    <property type="entry name" value="SUGAR_TRANSPORT_1"/>
    <property type="match status" value="1"/>
</dbReference>
<evidence type="ECO:0000256" key="1">
    <source>
        <dbReference type="ARBA" id="ARBA00004651"/>
    </source>
</evidence>
<keyword evidence="5 7" id="KW-1133">Transmembrane helix</keyword>
<dbReference type="RefSeq" id="WP_005938396.1">
    <property type="nucleotide sequence ID" value="NZ_ATVK01000008.1"/>
</dbReference>
<proteinExistence type="predicted"/>
<dbReference type="InterPro" id="IPR005829">
    <property type="entry name" value="Sugar_transporter_CS"/>
</dbReference>
<feature type="transmembrane region" description="Helical" evidence="7">
    <location>
        <begin position="210"/>
        <end position="236"/>
    </location>
</feature>
<evidence type="ECO:0000256" key="7">
    <source>
        <dbReference type="SAM" id="Phobius"/>
    </source>
</evidence>
<dbReference type="Gene3D" id="1.20.1250.20">
    <property type="entry name" value="MFS general substrate transporter like domains"/>
    <property type="match status" value="1"/>
</dbReference>
<feature type="transmembrane region" description="Helical" evidence="7">
    <location>
        <begin position="165"/>
        <end position="184"/>
    </location>
</feature>
<dbReference type="PANTHER" id="PTHR23517">
    <property type="entry name" value="RESISTANCE PROTEIN MDTM, PUTATIVE-RELATED-RELATED"/>
    <property type="match status" value="1"/>
</dbReference>
<dbReference type="SUPFAM" id="SSF103473">
    <property type="entry name" value="MFS general substrate transporter"/>
    <property type="match status" value="1"/>
</dbReference>
<organism evidence="9 10">
    <name type="scientific">Gordonia hirsuta DSM 44140 = NBRC 16056</name>
    <dbReference type="NCBI Taxonomy" id="1121927"/>
    <lineage>
        <taxon>Bacteria</taxon>
        <taxon>Bacillati</taxon>
        <taxon>Actinomycetota</taxon>
        <taxon>Actinomycetes</taxon>
        <taxon>Mycobacteriales</taxon>
        <taxon>Gordoniaceae</taxon>
        <taxon>Gordonia</taxon>
    </lineage>
</organism>
<dbReference type="InterPro" id="IPR020846">
    <property type="entry name" value="MFS_dom"/>
</dbReference>
<dbReference type="OrthoDB" id="5242249at2"/>
<keyword evidence="2" id="KW-0813">Transport</keyword>
<dbReference type="Pfam" id="PF07690">
    <property type="entry name" value="MFS_1"/>
    <property type="match status" value="1"/>
</dbReference>
<dbReference type="eggNOG" id="COG0477">
    <property type="taxonomic scope" value="Bacteria"/>
</dbReference>
<dbReference type="GO" id="GO:0005886">
    <property type="term" value="C:plasma membrane"/>
    <property type="evidence" value="ECO:0007669"/>
    <property type="project" value="UniProtKB-SubCell"/>
</dbReference>
<feature type="transmembrane region" description="Helical" evidence="7">
    <location>
        <begin position="36"/>
        <end position="60"/>
    </location>
</feature>
<keyword evidence="6 7" id="KW-0472">Membrane</keyword>
<dbReference type="STRING" id="1121927.GOHSU_15_00200"/>
<dbReference type="PROSITE" id="PS50850">
    <property type="entry name" value="MFS"/>
    <property type="match status" value="1"/>
</dbReference>
<reference evidence="9 10" key="1">
    <citation type="submission" date="2012-12" db="EMBL/GenBank/DDBJ databases">
        <title>Whole genome shotgun sequence of Gordonia hirsuta NBRC 16056.</title>
        <authorList>
            <person name="Isaki-Nakamura S."/>
            <person name="Hosoyama A."/>
            <person name="Tsuchikane K."/>
            <person name="Katsumata H."/>
            <person name="Baba S."/>
            <person name="Yamazaki S."/>
            <person name="Fujita N."/>
        </authorList>
    </citation>
    <scope>NUCLEOTIDE SEQUENCE [LARGE SCALE GENOMIC DNA]</scope>
    <source>
        <strain evidence="9 10">NBRC 16056</strain>
    </source>
</reference>